<comment type="caution">
    <text evidence="2">The sequence shown here is derived from an EMBL/GenBank/DDBJ whole genome shotgun (WGS) entry which is preliminary data.</text>
</comment>
<feature type="domain" description="Winged helix" evidence="1">
    <location>
        <begin position="18"/>
        <end position="91"/>
    </location>
</feature>
<gene>
    <name evidence="2" type="ORF">A7J57_04760</name>
</gene>
<organism evidence="2 3">
    <name type="scientific">Agrobacterium tumefaciens</name>
    <dbReference type="NCBI Taxonomy" id="358"/>
    <lineage>
        <taxon>Bacteria</taxon>
        <taxon>Pseudomonadati</taxon>
        <taxon>Pseudomonadota</taxon>
        <taxon>Alphaproteobacteria</taxon>
        <taxon>Hyphomicrobiales</taxon>
        <taxon>Rhizobiaceae</taxon>
        <taxon>Rhizobium/Agrobacterium group</taxon>
        <taxon>Agrobacterium</taxon>
        <taxon>Agrobacterium tumefaciens complex</taxon>
    </lineage>
</organism>
<evidence type="ECO:0000259" key="1">
    <source>
        <dbReference type="Pfam" id="PF22324"/>
    </source>
</evidence>
<reference evidence="2 3" key="1">
    <citation type="submission" date="2016-05" db="EMBL/GenBank/DDBJ databases">
        <authorList>
            <person name="Lavstsen T."/>
            <person name="Jespersen J.S."/>
        </authorList>
    </citation>
    <scope>NUCLEOTIDE SEQUENCE [LARGE SCALE GENOMIC DNA]</scope>
    <source>
        <strain evidence="2 3">KCJ1736</strain>
    </source>
</reference>
<proteinExistence type="predicted"/>
<evidence type="ECO:0000313" key="2">
    <source>
        <dbReference type="EMBL" id="OAE43581.1"/>
    </source>
</evidence>
<dbReference type="EMBL" id="LXPS01000022">
    <property type="protein sequence ID" value="OAE43581.1"/>
    <property type="molecule type" value="Genomic_DNA"/>
</dbReference>
<dbReference type="Pfam" id="PF22324">
    <property type="entry name" value="HTH_91"/>
    <property type="match status" value="1"/>
</dbReference>
<dbReference type="AlphaFoldDB" id="A0A176X9H4"/>
<name>A0A176X9H4_AGRTU</name>
<dbReference type="InterPro" id="IPR054382">
    <property type="entry name" value="wHTH_alphaproteobact"/>
</dbReference>
<accession>A0A176X9H4</accession>
<protein>
    <recommendedName>
        <fullName evidence="1">Winged helix domain-containing protein</fullName>
    </recommendedName>
</protein>
<dbReference type="Proteomes" id="UP000077098">
    <property type="component" value="Unassembled WGS sequence"/>
</dbReference>
<sequence>MTKRIITTARVLPDGKPFKLIGRYGWALKNLVAAGKRGCTPIDHPGPRWSAYVHRLRKDYGIVIETINEAHDGPYYGSHARYVLHTEVEIIPDAPVVQVAA</sequence>
<evidence type="ECO:0000313" key="3">
    <source>
        <dbReference type="Proteomes" id="UP000077098"/>
    </source>
</evidence>
<dbReference type="RefSeq" id="WP_063949595.1">
    <property type="nucleotide sequence ID" value="NZ_LXPS01000022.1"/>
</dbReference>